<sequence>MNKSFLLFAGVLIVLSACSDQNEGAANPESASQEREPKPVTLHVFTDASASIDIEQELVKKKFPHITLEIIKNGKDTRIENVVSSGQQLDLINHSMGSIWKLYDLQLMSDLTPFINAQKFDLTTFQPGVAEAMRSYSDKGEMLALPYELNANVLFYNKTIFNKFGVSFPKDGMTWEETYELAKRLTKMEGGVQYKGFQFQQQNLTWKNQLGLPLVDPATKKALVNGDGWKAFLEGMGRFYLIPGNEYDGVSDTEGFTDKQNVAMRVGPNILARVAKAAAEAGLDWDLISVPVFDRAAGSGSQLIAPFYSIPVGGKHKEEAFRVMAYLLSPEVQLHKSRTGRMPIINDQTAIRAFASEIEGTEQKNIAAFFKEGVGKPIRATPYDGIAKDELWKKALPAVYTGQKDVNTALREAEESIHLQISSLVR</sequence>
<dbReference type="AlphaFoldDB" id="A0A5C4T1C0"/>
<evidence type="ECO:0000313" key="1">
    <source>
        <dbReference type="EMBL" id="TNJ62773.1"/>
    </source>
</evidence>
<dbReference type="InterPro" id="IPR006059">
    <property type="entry name" value="SBP"/>
</dbReference>
<name>A0A5C4T1C0_9BACL</name>
<dbReference type="Gene3D" id="3.40.190.10">
    <property type="entry name" value="Periplasmic binding protein-like II"/>
    <property type="match status" value="1"/>
</dbReference>
<dbReference type="PANTHER" id="PTHR43649">
    <property type="entry name" value="ARABINOSE-BINDING PROTEIN-RELATED"/>
    <property type="match status" value="1"/>
</dbReference>
<reference evidence="1 2" key="1">
    <citation type="submission" date="2019-05" db="EMBL/GenBank/DDBJ databases">
        <title>We sequenced the genome of Paenibacillus hemerocallicola KCTC 33185 for further insight into its adaptation and study the phylogeny of Paenibacillus.</title>
        <authorList>
            <person name="Narsing Rao M.P."/>
        </authorList>
    </citation>
    <scope>NUCLEOTIDE SEQUENCE [LARGE SCALE GENOMIC DNA]</scope>
    <source>
        <strain evidence="1 2">KCTC 33185</strain>
    </source>
</reference>
<dbReference type="SUPFAM" id="SSF53850">
    <property type="entry name" value="Periplasmic binding protein-like II"/>
    <property type="match status" value="1"/>
</dbReference>
<dbReference type="EMBL" id="VDCQ01000053">
    <property type="protein sequence ID" value="TNJ62773.1"/>
    <property type="molecule type" value="Genomic_DNA"/>
</dbReference>
<dbReference type="OrthoDB" id="9795467at2"/>
<dbReference type="InterPro" id="IPR050490">
    <property type="entry name" value="Bact_solute-bd_prot1"/>
</dbReference>
<dbReference type="Proteomes" id="UP000307943">
    <property type="component" value="Unassembled WGS sequence"/>
</dbReference>
<dbReference type="PROSITE" id="PS51257">
    <property type="entry name" value="PROKAR_LIPOPROTEIN"/>
    <property type="match status" value="1"/>
</dbReference>
<dbReference type="Pfam" id="PF01547">
    <property type="entry name" value="SBP_bac_1"/>
    <property type="match status" value="1"/>
</dbReference>
<evidence type="ECO:0000313" key="2">
    <source>
        <dbReference type="Proteomes" id="UP000307943"/>
    </source>
</evidence>
<comment type="caution">
    <text evidence="1">The sequence shown here is derived from an EMBL/GenBank/DDBJ whole genome shotgun (WGS) entry which is preliminary data.</text>
</comment>
<dbReference type="RefSeq" id="WP_139605708.1">
    <property type="nucleotide sequence ID" value="NZ_VDCQ01000053.1"/>
</dbReference>
<gene>
    <name evidence="1" type="ORF">FE784_28770</name>
</gene>
<protein>
    <submittedName>
        <fullName evidence="1">Carbohydrate ABC transporter substrate-binding protein</fullName>
    </submittedName>
</protein>
<organism evidence="1 2">
    <name type="scientific">Paenibacillus hemerocallicola</name>
    <dbReference type="NCBI Taxonomy" id="1172614"/>
    <lineage>
        <taxon>Bacteria</taxon>
        <taxon>Bacillati</taxon>
        <taxon>Bacillota</taxon>
        <taxon>Bacilli</taxon>
        <taxon>Bacillales</taxon>
        <taxon>Paenibacillaceae</taxon>
        <taxon>Paenibacillus</taxon>
    </lineage>
</organism>
<proteinExistence type="predicted"/>
<keyword evidence="2" id="KW-1185">Reference proteome</keyword>
<accession>A0A5C4T1C0</accession>